<evidence type="ECO:0000313" key="2">
    <source>
        <dbReference type="Proteomes" id="UP000552644"/>
    </source>
</evidence>
<dbReference type="Proteomes" id="UP000552644">
    <property type="component" value="Unassembled WGS sequence"/>
</dbReference>
<dbReference type="AlphaFoldDB" id="A0A7W7QUV3"/>
<dbReference type="Pfam" id="PF19875">
    <property type="entry name" value="DUF6348"/>
    <property type="match status" value="1"/>
</dbReference>
<dbReference type="EMBL" id="JACHJP010000012">
    <property type="protein sequence ID" value="MBB4920181.1"/>
    <property type="molecule type" value="Genomic_DNA"/>
</dbReference>
<protein>
    <submittedName>
        <fullName evidence="1">Uncharacterized protein</fullName>
    </submittedName>
</protein>
<dbReference type="RefSeq" id="WP_184723829.1">
    <property type="nucleotide sequence ID" value="NZ_JACHJP010000012.1"/>
</dbReference>
<name>A0A7W7QUV3_9ACTN</name>
<dbReference type="InterPro" id="IPR045929">
    <property type="entry name" value="DUF6348"/>
</dbReference>
<proteinExistence type="predicted"/>
<gene>
    <name evidence="1" type="ORF">FHS44_007325</name>
</gene>
<accession>A0A7W7QUV3</accession>
<organism evidence="1 2">
    <name type="scientific">Streptosporangium saharense</name>
    <dbReference type="NCBI Taxonomy" id="1706840"/>
    <lineage>
        <taxon>Bacteria</taxon>
        <taxon>Bacillati</taxon>
        <taxon>Actinomycetota</taxon>
        <taxon>Actinomycetes</taxon>
        <taxon>Streptosporangiales</taxon>
        <taxon>Streptosporangiaceae</taxon>
        <taxon>Streptosporangium</taxon>
    </lineage>
</organism>
<sequence>MNDDRLADEVVLGMVARRLSEATDKPWHVTDGMVRGTGTVGVVLRDDHTGSPGHLDLDFVLNVDRPDDTTISDCVAGYGGTTEEAVDRAIQLWLGTTGSAVFELLSQDGSFAGHFAPDAPDGFPGWHAIHGGITGWGTGDDFLAVQHWAMDNPLLPRLAPVLGSTFERDHLIGIKAFLGGGKDTETTEIRVNGVRHEAASEMLTELDWPRPAEGLSYARTFMLLVHNETE</sequence>
<keyword evidence="2" id="KW-1185">Reference proteome</keyword>
<comment type="caution">
    <text evidence="1">The sequence shown here is derived from an EMBL/GenBank/DDBJ whole genome shotgun (WGS) entry which is preliminary data.</text>
</comment>
<reference evidence="1 2" key="1">
    <citation type="submission" date="2020-08" db="EMBL/GenBank/DDBJ databases">
        <title>Genomic Encyclopedia of Type Strains, Phase III (KMG-III): the genomes of soil and plant-associated and newly described type strains.</title>
        <authorList>
            <person name="Whitman W."/>
        </authorList>
    </citation>
    <scope>NUCLEOTIDE SEQUENCE [LARGE SCALE GENOMIC DNA]</scope>
    <source>
        <strain evidence="1 2">CECT 8840</strain>
    </source>
</reference>
<evidence type="ECO:0000313" key="1">
    <source>
        <dbReference type="EMBL" id="MBB4920181.1"/>
    </source>
</evidence>